<dbReference type="PANTHER" id="PTHR46074">
    <property type="entry name" value="CYSTEINE-RICH PROTEIN CRIP FAMILY MEMBER"/>
    <property type="match status" value="1"/>
</dbReference>
<feature type="region of interest" description="Disordered" evidence="5">
    <location>
        <begin position="470"/>
        <end position="559"/>
    </location>
</feature>
<evidence type="ECO:0000256" key="1">
    <source>
        <dbReference type="ARBA" id="ARBA00022723"/>
    </source>
</evidence>
<dbReference type="CDD" id="cd09400">
    <property type="entry name" value="LIM_like_1"/>
    <property type="match status" value="1"/>
</dbReference>
<dbReference type="PROSITE" id="PS50023">
    <property type="entry name" value="LIM_DOMAIN_2"/>
    <property type="match status" value="1"/>
</dbReference>
<dbReference type="EMBL" id="AJWK01026850">
    <property type="status" value="NOT_ANNOTATED_CDS"/>
    <property type="molecule type" value="Genomic_DNA"/>
</dbReference>
<feature type="compositionally biased region" description="Polar residues" evidence="5">
    <location>
        <begin position="326"/>
        <end position="337"/>
    </location>
</feature>
<dbReference type="Gene3D" id="2.10.110.10">
    <property type="entry name" value="Cysteine Rich Protein"/>
    <property type="match status" value="1"/>
</dbReference>
<evidence type="ECO:0000313" key="8">
    <source>
        <dbReference type="Proteomes" id="UP000092461"/>
    </source>
</evidence>
<dbReference type="SUPFAM" id="SSF57716">
    <property type="entry name" value="Glucocorticoid receptor-like (DNA-binding domain)"/>
    <property type="match status" value="1"/>
</dbReference>
<protein>
    <recommendedName>
        <fullName evidence="6">LIM zinc-binding domain-containing protein</fullName>
    </recommendedName>
</protein>
<dbReference type="InterPro" id="IPR001781">
    <property type="entry name" value="Znf_LIM"/>
</dbReference>
<name>A0A1B0CT10_LUTLO</name>
<organism evidence="7 8">
    <name type="scientific">Lutzomyia longipalpis</name>
    <name type="common">Sand fly</name>
    <dbReference type="NCBI Taxonomy" id="7200"/>
    <lineage>
        <taxon>Eukaryota</taxon>
        <taxon>Metazoa</taxon>
        <taxon>Ecdysozoa</taxon>
        <taxon>Arthropoda</taxon>
        <taxon>Hexapoda</taxon>
        <taxon>Insecta</taxon>
        <taxon>Pterygota</taxon>
        <taxon>Neoptera</taxon>
        <taxon>Endopterygota</taxon>
        <taxon>Diptera</taxon>
        <taxon>Nematocera</taxon>
        <taxon>Psychodoidea</taxon>
        <taxon>Psychodidae</taxon>
        <taxon>Lutzomyia</taxon>
        <taxon>Lutzomyia</taxon>
    </lineage>
</organism>
<evidence type="ECO:0000256" key="2">
    <source>
        <dbReference type="ARBA" id="ARBA00022833"/>
    </source>
</evidence>
<evidence type="ECO:0000259" key="6">
    <source>
        <dbReference type="PROSITE" id="PS50023"/>
    </source>
</evidence>
<keyword evidence="1 4" id="KW-0479">Metal-binding</keyword>
<keyword evidence="2 4" id="KW-0862">Zinc</keyword>
<dbReference type="EMBL" id="AJWK01026851">
    <property type="status" value="NOT_ANNOTATED_CDS"/>
    <property type="molecule type" value="Genomic_DNA"/>
</dbReference>
<dbReference type="PROSITE" id="PS00478">
    <property type="entry name" value="LIM_DOMAIN_1"/>
    <property type="match status" value="1"/>
</dbReference>
<dbReference type="VEuPathDB" id="VectorBase:LLONM1_006876"/>
<keyword evidence="3 4" id="KW-0440">LIM domain</keyword>
<dbReference type="Proteomes" id="UP000092461">
    <property type="component" value="Unassembled WGS sequence"/>
</dbReference>
<feature type="region of interest" description="Disordered" evidence="5">
    <location>
        <begin position="276"/>
        <end position="300"/>
    </location>
</feature>
<reference evidence="7" key="1">
    <citation type="submission" date="2020-05" db="UniProtKB">
        <authorList>
            <consortium name="EnsemblMetazoa"/>
        </authorList>
    </citation>
    <scope>IDENTIFICATION</scope>
    <source>
        <strain evidence="7">Jacobina</strain>
    </source>
</reference>
<evidence type="ECO:0000256" key="4">
    <source>
        <dbReference type="PROSITE-ProRule" id="PRU00125"/>
    </source>
</evidence>
<keyword evidence="8" id="KW-1185">Reference proteome</keyword>
<dbReference type="Pfam" id="PF00412">
    <property type="entry name" value="LIM"/>
    <property type="match status" value="1"/>
</dbReference>
<dbReference type="AlphaFoldDB" id="A0A1B0CT10"/>
<dbReference type="VEuPathDB" id="VectorBase:LLOJ008009"/>
<dbReference type="GO" id="GO:0046872">
    <property type="term" value="F:metal ion binding"/>
    <property type="evidence" value="ECO:0007669"/>
    <property type="project" value="UniProtKB-KW"/>
</dbReference>
<evidence type="ECO:0000256" key="3">
    <source>
        <dbReference type="ARBA" id="ARBA00023038"/>
    </source>
</evidence>
<sequence length="618" mass="68257">MSAKQQLSHGMLRREPCFKCKLPVFLAERLTIDGRNYHRTCLKCARCGHQLTPGSFYETEVDAEFCCEVCPDEEATHRGMTAYEEDDEEDVEEQGSCAFPDLPGETSNFEKQYSLLKKSLSDEEKRESLEKLKGKDQKSMLSFIATQFDGGKENPDEETQNVEYCSSKKTDMEELEYSHKTPKSDIISEDDFNKEKCEIVEEVKDTLTDTTDVGEPLRTNNSTEKLNNDTSLEDKLSKIVLVDDKIKSPCEVSSSEIPCVTKDDEDIVIVDNCEDKQRVSDEFQEGMPQDDTPPNVPACKTSFTEVPIVEHKSVDSVAKDTVAHATDSQEPPASSATVPDDEIIEPKASAYPEHLNPFDSDDGAASSDKKTAEKAANLNPFDSDDEEIEAEKVKKNEAKSSNPFEDSDDEATSNASPRIVKPSPRRTPVPTPRKTVPNVRKTLDPNTMQHHLSVVPPGAIAKDLYGSCASLNSSMSARGDSRGSMNSLSSCSTAGGITPARHKKGKAPLPPASIERSPIPSERSTPKTSPRMRKKRPAPAPPVPKKCEADDSTAQSCETKMRLIPLDAELMMESTDAKSEETPEHAEISYRRKIVPLEASDLLDAGDEMLHERQVGRS</sequence>
<proteinExistence type="predicted"/>
<dbReference type="PANTHER" id="PTHR46074:SF5">
    <property type="entry name" value="LIM DOMAIN-CONTAINING PROTEIN C"/>
    <property type="match status" value="1"/>
</dbReference>
<feature type="compositionally biased region" description="Polar residues" evidence="5">
    <location>
        <begin position="218"/>
        <end position="229"/>
    </location>
</feature>
<feature type="region of interest" description="Disordered" evidence="5">
    <location>
        <begin position="314"/>
        <end position="451"/>
    </location>
</feature>
<feature type="domain" description="LIM zinc-binding" evidence="6">
    <location>
        <begin position="15"/>
        <end position="77"/>
    </location>
</feature>
<feature type="region of interest" description="Disordered" evidence="5">
    <location>
        <begin position="207"/>
        <end position="229"/>
    </location>
</feature>
<feature type="compositionally biased region" description="Polar residues" evidence="5">
    <location>
        <begin position="483"/>
        <end position="495"/>
    </location>
</feature>
<evidence type="ECO:0000313" key="7">
    <source>
        <dbReference type="EnsemblMetazoa" id="LLOJ008009-PA"/>
    </source>
</evidence>
<dbReference type="EnsemblMetazoa" id="LLOJ008009-RA">
    <property type="protein sequence ID" value="LLOJ008009-PA"/>
    <property type="gene ID" value="LLOJ008009"/>
</dbReference>
<evidence type="ECO:0000256" key="5">
    <source>
        <dbReference type="SAM" id="MobiDB-lite"/>
    </source>
</evidence>
<accession>A0A1B0CT10</accession>
<dbReference type="SMART" id="SM00132">
    <property type="entry name" value="LIM"/>
    <property type="match status" value="1"/>
</dbReference>